<dbReference type="InterPro" id="IPR052513">
    <property type="entry name" value="Thioester_dehydratase-like"/>
</dbReference>
<reference evidence="1" key="1">
    <citation type="submission" date="2022-09" db="EMBL/GenBank/DDBJ databases">
        <title>Intensive care unit water sources are persistently colonized with multi-drug resistant bacteria and are the site of extensive horizontal gene transfer of antibiotic resistance genes.</title>
        <authorList>
            <person name="Diorio-Toth L."/>
        </authorList>
    </citation>
    <scope>NUCLEOTIDE SEQUENCE</scope>
    <source>
        <strain evidence="1">GD03676</strain>
    </source>
</reference>
<evidence type="ECO:0000313" key="1">
    <source>
        <dbReference type="EMBL" id="MDH2052120.1"/>
    </source>
</evidence>
<dbReference type="InterPro" id="IPR012340">
    <property type="entry name" value="NA-bd_OB-fold"/>
</dbReference>
<protein>
    <recommendedName>
        <fullName evidence="3">DUF35 domain-containing protein</fullName>
    </recommendedName>
</protein>
<evidence type="ECO:0000313" key="2">
    <source>
        <dbReference type="Proteomes" id="UP001161276"/>
    </source>
</evidence>
<organism evidence="1 2">
    <name type="scientific">Achromobacter marplatensis</name>
    <dbReference type="NCBI Taxonomy" id="470868"/>
    <lineage>
        <taxon>Bacteria</taxon>
        <taxon>Pseudomonadati</taxon>
        <taxon>Pseudomonadota</taxon>
        <taxon>Betaproteobacteria</taxon>
        <taxon>Burkholderiales</taxon>
        <taxon>Alcaligenaceae</taxon>
        <taxon>Achromobacter</taxon>
    </lineage>
</organism>
<dbReference type="PANTHER" id="PTHR34075">
    <property type="entry name" value="BLR3430 PROTEIN"/>
    <property type="match status" value="1"/>
</dbReference>
<dbReference type="RefSeq" id="WP_280027652.1">
    <property type="nucleotide sequence ID" value="NZ_CBDEUO010000037.1"/>
</dbReference>
<evidence type="ECO:0008006" key="3">
    <source>
        <dbReference type="Google" id="ProtNLM"/>
    </source>
</evidence>
<gene>
    <name evidence="1" type="ORF">N5K24_17065</name>
</gene>
<dbReference type="EMBL" id="JAOCKG010000006">
    <property type="protein sequence ID" value="MDH2052120.1"/>
    <property type="molecule type" value="Genomic_DNA"/>
</dbReference>
<comment type="caution">
    <text evidence="1">The sequence shown here is derived from an EMBL/GenBank/DDBJ whole genome shotgun (WGS) entry which is preliminary data.</text>
</comment>
<dbReference type="AlphaFoldDB" id="A0AA42WB40"/>
<dbReference type="Proteomes" id="UP001161276">
    <property type="component" value="Unassembled WGS sequence"/>
</dbReference>
<proteinExistence type="predicted"/>
<dbReference type="SUPFAM" id="SSF50249">
    <property type="entry name" value="Nucleic acid-binding proteins"/>
    <property type="match status" value="1"/>
</dbReference>
<dbReference type="PANTHER" id="PTHR34075:SF5">
    <property type="entry name" value="BLR3430 PROTEIN"/>
    <property type="match status" value="1"/>
</dbReference>
<sequence length="107" mass="11467">MSMNVFECHACGHRVYPARLWCPACGQDQAQARQVPVEAGELLAWTTMPAKSGEAAPAVVATIRALPDGPVMVARLDAPPAHIGQRLHLFERTMQGLALPWAGATPQ</sequence>
<accession>A0AA42WB40</accession>
<name>A0AA42WB40_9BURK</name>